<accession>A0A011RDK1</accession>
<dbReference type="SUPFAM" id="SSF74653">
    <property type="entry name" value="TolA/TonB C-terminal domain"/>
    <property type="match status" value="1"/>
</dbReference>
<feature type="compositionally biased region" description="Low complexity" evidence="5">
    <location>
        <begin position="74"/>
        <end position="98"/>
    </location>
</feature>
<dbReference type="Pfam" id="PF03544">
    <property type="entry name" value="TonB_C"/>
    <property type="match status" value="1"/>
</dbReference>
<keyword evidence="3" id="KW-1133">Transmembrane helix</keyword>
<keyword evidence="4" id="KW-0472">Membrane</keyword>
<dbReference type="GO" id="GO:0016020">
    <property type="term" value="C:membrane"/>
    <property type="evidence" value="ECO:0007669"/>
    <property type="project" value="UniProtKB-SubCell"/>
</dbReference>
<dbReference type="PATRIC" id="fig|1454004.3.peg.1676"/>
<dbReference type="Proteomes" id="UP000022141">
    <property type="component" value="Unassembled WGS sequence"/>
</dbReference>
<evidence type="ECO:0000256" key="1">
    <source>
        <dbReference type="ARBA" id="ARBA00004167"/>
    </source>
</evidence>
<dbReference type="NCBIfam" id="TIGR01352">
    <property type="entry name" value="tonB_Cterm"/>
    <property type="match status" value="1"/>
</dbReference>
<protein>
    <recommendedName>
        <fullName evidence="6">TonB C-terminal domain-containing protein</fullName>
    </recommendedName>
</protein>
<dbReference type="InterPro" id="IPR037682">
    <property type="entry name" value="TonB_C"/>
</dbReference>
<evidence type="ECO:0000313" key="8">
    <source>
        <dbReference type="Proteomes" id="UP000022141"/>
    </source>
</evidence>
<dbReference type="EMBL" id="JEMY01000017">
    <property type="protein sequence ID" value="EXI89304.1"/>
    <property type="molecule type" value="Genomic_DNA"/>
</dbReference>
<feature type="domain" description="TonB C-terminal" evidence="6">
    <location>
        <begin position="188"/>
        <end position="251"/>
    </location>
</feature>
<evidence type="ECO:0000313" key="7">
    <source>
        <dbReference type="EMBL" id="EXI89304.1"/>
    </source>
</evidence>
<name>A0A011RDK1_ACCRE</name>
<dbReference type="Gene3D" id="3.30.1150.10">
    <property type="match status" value="1"/>
</dbReference>
<reference evidence="7" key="1">
    <citation type="submission" date="2014-02" db="EMBL/GenBank/DDBJ databases">
        <title>Expanding our view of genomic diversity in Candidatus Accumulibacter clades.</title>
        <authorList>
            <person name="Skennerton C.T."/>
            <person name="Barr J.J."/>
            <person name="Slater F.R."/>
            <person name="Bond P.L."/>
            <person name="Tyson G.W."/>
        </authorList>
    </citation>
    <scope>NUCLEOTIDE SEQUENCE [LARGE SCALE GENOMIC DNA]</scope>
</reference>
<evidence type="ECO:0000259" key="6">
    <source>
        <dbReference type="Pfam" id="PF03544"/>
    </source>
</evidence>
<evidence type="ECO:0000256" key="3">
    <source>
        <dbReference type="ARBA" id="ARBA00022989"/>
    </source>
</evidence>
<comment type="caution">
    <text evidence="7">The sequence shown here is derived from an EMBL/GenBank/DDBJ whole genome shotgun (WGS) entry which is preliminary data.</text>
</comment>
<keyword evidence="8" id="KW-1185">Reference proteome</keyword>
<comment type="subcellular location">
    <subcellularLocation>
        <location evidence="1">Membrane</location>
        <topology evidence="1">Single-pass membrane protein</topology>
    </subcellularLocation>
</comment>
<proteinExistence type="predicted"/>
<feature type="compositionally biased region" description="Low complexity" evidence="5">
    <location>
        <begin position="110"/>
        <end position="119"/>
    </location>
</feature>
<evidence type="ECO:0000256" key="5">
    <source>
        <dbReference type="SAM" id="MobiDB-lite"/>
    </source>
</evidence>
<keyword evidence="2" id="KW-0812">Transmembrane</keyword>
<organism evidence="7 8">
    <name type="scientific">Accumulibacter regalis</name>
    <dbReference type="NCBI Taxonomy" id="522306"/>
    <lineage>
        <taxon>Bacteria</taxon>
        <taxon>Pseudomonadati</taxon>
        <taxon>Pseudomonadota</taxon>
        <taxon>Betaproteobacteria</taxon>
        <taxon>Candidatus Accumulibacter</taxon>
    </lineage>
</organism>
<feature type="region of interest" description="Disordered" evidence="5">
    <location>
        <begin position="251"/>
        <end position="276"/>
    </location>
</feature>
<dbReference type="STRING" id="1454004.AW11_01628"/>
<evidence type="ECO:0000256" key="2">
    <source>
        <dbReference type="ARBA" id="ARBA00022692"/>
    </source>
</evidence>
<dbReference type="AlphaFoldDB" id="A0A011RDK1"/>
<dbReference type="InterPro" id="IPR006260">
    <property type="entry name" value="TonB/TolA_C"/>
</dbReference>
<sequence length="276" mass="27590">MTSVFSDSLAGWPGRRKLPLALGASLLLHLGALAVLQCTLGPVADVAPAPGSAPTVTSGVLLTLRGSATQGTQESAGAPEGSAGTEATEAGATRAASEPGTMASEGSEQPAATPSVESPVAASAAPLVARGQRRLAESLPPYPAQPFLPALPTGPGYFRTSELTVAAALLDEPLIELPDDGAGDALRGGKVVLSVFLAADGAVVRVEVASSSLPPAYGDAAVAAFSRLRFRPGEIQGVAVSSESRYEVEFKGGEAGSSHASDRKGIPSSALATKPQ</sequence>
<evidence type="ECO:0000256" key="4">
    <source>
        <dbReference type="ARBA" id="ARBA00023136"/>
    </source>
</evidence>
<dbReference type="GO" id="GO:0055085">
    <property type="term" value="P:transmembrane transport"/>
    <property type="evidence" value="ECO:0007669"/>
    <property type="project" value="InterPro"/>
</dbReference>
<gene>
    <name evidence="7" type="ORF">AW11_01628</name>
</gene>
<feature type="region of interest" description="Disordered" evidence="5">
    <location>
        <begin position="68"/>
        <end position="119"/>
    </location>
</feature>